<dbReference type="InterPro" id="IPR001296">
    <property type="entry name" value="Glyco_trans_1"/>
</dbReference>
<dbReference type="Proteomes" id="UP000247811">
    <property type="component" value="Unassembled WGS sequence"/>
</dbReference>
<dbReference type="RefSeq" id="WP_110400610.1">
    <property type="nucleotide sequence ID" value="NZ_QJJS01000007.1"/>
</dbReference>
<dbReference type="Pfam" id="PF13439">
    <property type="entry name" value="Glyco_transf_4"/>
    <property type="match status" value="1"/>
</dbReference>
<evidence type="ECO:0000256" key="1">
    <source>
        <dbReference type="ARBA" id="ARBA00022679"/>
    </source>
</evidence>
<feature type="domain" description="Glycosyl transferase family 1" evidence="2">
    <location>
        <begin position="210"/>
        <end position="370"/>
    </location>
</feature>
<reference evidence="4 5" key="1">
    <citation type="submission" date="2018-05" db="EMBL/GenBank/DDBJ databases">
        <title>Genomic Encyclopedia of Type Strains, Phase IV (KMG-IV): sequencing the most valuable type-strain genomes for metagenomic binning, comparative biology and taxonomic classification.</title>
        <authorList>
            <person name="Goeker M."/>
        </authorList>
    </citation>
    <scope>NUCLEOTIDE SEQUENCE [LARGE SCALE GENOMIC DNA]</scope>
    <source>
        <strain evidence="4 5">DSM 566</strain>
    </source>
</reference>
<comment type="caution">
    <text evidence="4">The sequence shown here is derived from an EMBL/GenBank/DDBJ whole genome shotgun (WGS) entry which is preliminary data.</text>
</comment>
<dbReference type="Gene3D" id="3.40.50.2000">
    <property type="entry name" value="Glycogen Phosphorylase B"/>
    <property type="match status" value="2"/>
</dbReference>
<proteinExistence type="predicted"/>
<keyword evidence="5" id="KW-1185">Reference proteome</keyword>
<feature type="domain" description="Glycosyltransferase subfamily 4-like N-terminal" evidence="3">
    <location>
        <begin position="38"/>
        <end position="190"/>
    </location>
</feature>
<name>A0A318H0D8_9BURK</name>
<dbReference type="CDD" id="cd03809">
    <property type="entry name" value="GT4_MtfB-like"/>
    <property type="match status" value="1"/>
</dbReference>
<dbReference type="PANTHER" id="PTHR46401">
    <property type="entry name" value="GLYCOSYLTRANSFERASE WBBK-RELATED"/>
    <property type="match status" value="1"/>
</dbReference>
<dbReference type="InterPro" id="IPR028098">
    <property type="entry name" value="Glyco_trans_4-like_N"/>
</dbReference>
<evidence type="ECO:0000313" key="4">
    <source>
        <dbReference type="EMBL" id="PXW96191.1"/>
    </source>
</evidence>
<dbReference type="OrthoDB" id="433681at2"/>
<dbReference type="AlphaFoldDB" id="A0A318H0D8"/>
<evidence type="ECO:0000313" key="5">
    <source>
        <dbReference type="Proteomes" id="UP000247811"/>
    </source>
</evidence>
<accession>A0A318H0D8</accession>
<evidence type="ECO:0000259" key="3">
    <source>
        <dbReference type="Pfam" id="PF13439"/>
    </source>
</evidence>
<sequence length="430" mass="48540">MTTMARSQPTASTARRPRIGVDFHTFDGIFQGSRSHLLGVYREAVRTALDIDFVFFVGDPERLRREDPAFSLPNVTLVRMKHRSAFARLGWQLAWAQLRHRIDLLHVQYRLPLLPLGPCAVTVHDVLFETHPQYFSAGFARMARWTGRWAARHARLLFTVSDYSRSEMMRLYGLAQERIHVTCNAVDSSRFLPGRQGMDLVRRRGLTPGRYLCTVGRIEPRKNHLKILQAYALLVEQHGPALAQHGMALPPLVVIGQRDFGDQAVFDEVRRLGIETQVVFLETVTDEELPALIRHARVFTYLSLAEGFGMPVLEAMACSVPVITSNTTALPEVAGDAALLVDPEDAQTISLAMARLMLDPWMSADLGRRGVEQAARFRWTSAARSLVSAFRQHFNLEPPLEEQPQPWPDHLAPIQQRAPSYRVLSWPNAA</sequence>
<dbReference type="SUPFAM" id="SSF53756">
    <property type="entry name" value="UDP-Glycosyltransferase/glycogen phosphorylase"/>
    <property type="match status" value="1"/>
</dbReference>
<evidence type="ECO:0000259" key="2">
    <source>
        <dbReference type="Pfam" id="PF00534"/>
    </source>
</evidence>
<keyword evidence="1 4" id="KW-0808">Transferase</keyword>
<dbReference type="PANTHER" id="PTHR46401:SF2">
    <property type="entry name" value="GLYCOSYLTRANSFERASE WBBK-RELATED"/>
    <property type="match status" value="1"/>
</dbReference>
<protein>
    <submittedName>
        <fullName evidence="4">Glycosyltransferase involved in cell wall biosynthesis</fullName>
    </submittedName>
</protein>
<organism evidence="4 5">
    <name type="scientific">Sphaerotilus hippei</name>
    <dbReference type="NCBI Taxonomy" id="744406"/>
    <lineage>
        <taxon>Bacteria</taxon>
        <taxon>Pseudomonadati</taxon>
        <taxon>Pseudomonadota</taxon>
        <taxon>Betaproteobacteria</taxon>
        <taxon>Burkholderiales</taxon>
        <taxon>Sphaerotilaceae</taxon>
        <taxon>Sphaerotilus</taxon>
    </lineage>
</organism>
<dbReference type="EMBL" id="QJJS01000007">
    <property type="protein sequence ID" value="PXW96191.1"/>
    <property type="molecule type" value="Genomic_DNA"/>
</dbReference>
<dbReference type="GO" id="GO:0016757">
    <property type="term" value="F:glycosyltransferase activity"/>
    <property type="evidence" value="ECO:0007669"/>
    <property type="project" value="InterPro"/>
</dbReference>
<dbReference type="Pfam" id="PF00534">
    <property type="entry name" value="Glycos_transf_1"/>
    <property type="match status" value="1"/>
</dbReference>
<gene>
    <name evidence="4" type="ORF">C7444_10797</name>
</gene>